<organism evidence="1 2">
    <name type="scientific">Candidatus Nasuia deltocephalincola</name>
    <dbReference type="NCBI Taxonomy" id="1160784"/>
    <lineage>
        <taxon>Bacteria</taxon>
        <taxon>Pseudomonadati</taxon>
        <taxon>Pseudomonadota</taxon>
        <taxon>Betaproteobacteria</taxon>
        <taxon>Candidatus Nasuia</taxon>
    </lineage>
</organism>
<sequence>MSKSSIFQREKKRFFLFNKFLNYRNSLKKKIKNFNFFLIKNLICYIAFKSFQKIPLQLV</sequence>
<evidence type="ECO:0000313" key="1">
    <source>
        <dbReference type="EMBL" id="QSF25270.1"/>
    </source>
</evidence>
<proteinExistence type="predicted"/>
<dbReference type="EMBL" id="CP024850">
    <property type="protein sequence ID" value="QSF25270.1"/>
    <property type="molecule type" value="Genomic_DNA"/>
</dbReference>
<protein>
    <submittedName>
        <fullName evidence="1">Uncharacterized protein</fullName>
    </submittedName>
</protein>
<dbReference type="AlphaFoldDB" id="A0A974WKF7"/>
<gene>
    <name evidence="1" type="ORF">CU086_00255</name>
</gene>
<evidence type="ECO:0000313" key="2">
    <source>
        <dbReference type="Proteomes" id="UP000663075"/>
    </source>
</evidence>
<keyword evidence="2" id="KW-1185">Reference proteome</keyword>
<accession>A0A974WKF7</accession>
<dbReference type="Proteomes" id="UP000663075">
    <property type="component" value="Chromosome"/>
</dbReference>
<name>A0A974WKF7_9PROT</name>
<reference evidence="1" key="1">
    <citation type="submission" date="2017-11" db="EMBL/GenBank/DDBJ databases">
        <authorList>
            <person name="Jian Z."/>
        </authorList>
    </citation>
    <scope>NUCLEOTIDE SEQUENCE</scope>
    <source>
        <strain evidence="1">YC</strain>
    </source>
</reference>